<name>A0AAN7VVH1_9COLE</name>
<proteinExistence type="predicted"/>
<dbReference type="Gene3D" id="2.30.30.140">
    <property type="match status" value="5"/>
</dbReference>
<feature type="domain" description="Tudor" evidence="7">
    <location>
        <begin position="1639"/>
        <end position="1700"/>
    </location>
</feature>
<dbReference type="Gene3D" id="3.30.40.10">
    <property type="entry name" value="Zinc/RING finger domain, C3HC4 (zinc finger)"/>
    <property type="match status" value="1"/>
</dbReference>
<dbReference type="CDD" id="cd19756">
    <property type="entry name" value="Bbox2"/>
    <property type="match status" value="1"/>
</dbReference>
<dbReference type="InterPro" id="IPR002999">
    <property type="entry name" value="Tudor"/>
</dbReference>
<feature type="domain" description="Tudor" evidence="7">
    <location>
        <begin position="558"/>
        <end position="619"/>
    </location>
</feature>
<evidence type="ECO:0000259" key="7">
    <source>
        <dbReference type="PROSITE" id="PS50304"/>
    </source>
</evidence>
<accession>A0AAN7VVH1</accession>
<dbReference type="CDD" id="cd20379">
    <property type="entry name" value="Tudor_dTUD-like"/>
    <property type="match status" value="1"/>
</dbReference>
<dbReference type="Pfam" id="PF00643">
    <property type="entry name" value="zf-B_box"/>
    <property type="match status" value="1"/>
</dbReference>
<dbReference type="PANTHER" id="PTHR16442">
    <property type="entry name" value="RING FINGER PROTEIN 17"/>
    <property type="match status" value="1"/>
</dbReference>
<dbReference type="Proteomes" id="UP001329430">
    <property type="component" value="Chromosome 1"/>
</dbReference>
<evidence type="ECO:0000256" key="4">
    <source>
        <dbReference type="PROSITE-ProRule" id="PRU00024"/>
    </source>
</evidence>
<evidence type="ECO:0000313" key="8">
    <source>
        <dbReference type="EMBL" id="KAK5650388.1"/>
    </source>
</evidence>
<protein>
    <recommendedName>
        <fullName evidence="10">RING finger protein 17</fullName>
    </recommendedName>
</protein>
<feature type="domain" description="Tudor" evidence="7">
    <location>
        <begin position="783"/>
        <end position="843"/>
    </location>
</feature>
<dbReference type="CDD" id="cd19757">
    <property type="entry name" value="Bbox1"/>
    <property type="match status" value="1"/>
</dbReference>
<reference evidence="8 9" key="1">
    <citation type="journal article" date="2024" name="Insects">
        <title>An Improved Chromosome-Level Genome Assembly of the Firefly Pyrocoelia pectoralis.</title>
        <authorList>
            <person name="Fu X."/>
            <person name="Meyer-Rochow V.B."/>
            <person name="Ballantyne L."/>
            <person name="Zhu X."/>
        </authorList>
    </citation>
    <scope>NUCLEOTIDE SEQUENCE [LARGE SCALE GENOMIC DNA]</scope>
    <source>
        <strain evidence="8">XCY_ONT2</strain>
    </source>
</reference>
<keyword evidence="2 4" id="KW-0863">Zinc-finger</keyword>
<feature type="domain" description="Tudor" evidence="7">
    <location>
        <begin position="1409"/>
        <end position="1467"/>
    </location>
</feature>
<dbReference type="PROSITE" id="PS50119">
    <property type="entry name" value="ZF_BBOX"/>
    <property type="match status" value="2"/>
</dbReference>
<dbReference type="PROSITE" id="PS50304">
    <property type="entry name" value="TUDOR"/>
    <property type="match status" value="4"/>
</dbReference>
<sequence>MSVYSYSSSNVSSKTMYKSAHGSKFDSQKYVCPKCNMQYKYIAKHNVYHGKMPLILHCNHTLCEECIQDSFDKDGVTCFECGHYSSINTHNKQILQDIFPVNFYLMGVVSYLRPHLKNYDPKLKPTGLTYTSLANSQFGSTSTLCDQPESLESILQDKCCKDLCKHTATLRCLECNEVFCEYCCEPFHNSTRGFRKHRIVPSSLDIAPEVLDRCDVHTENPLELFCKTCEKYCCCYCIIQEHNGHDYYQISRADFMDAEEYQALIQNAGERLKRLILAHKNVREHLKRVSATSRNSVDAAITTYFLKLHAKLQCLENKIRSDAEAIKSKNVDVLNEIDDEVRSHIRTLNGLIDTALNVNNVNNKMKINVKFLIDKLKNYATLPCYLVEEDQLINGTQFNCEDPFEKLEESIGLQFKETEHNFRLLSEEELPENYNMNLPNDLASLDILNLNRSLTMSPESVSSVSTIAPSQSSSSVSNSRSRMPKTKSVEGWIKGINQSTFKKAPSFKPQDRHPVCISYIVTPERFYVQFVSQLQSLQRLNKEIKNYVQRFPPHVKRIPEIGALYIVNYHGPDWYRGRVIGIEQVDNRNVYTVVFVDYGNTKTVTDIADFTEINDVFAELVPFAHMCKLYDIYPAASKWSERETLFMGEIIAETEVIMVIIEHTNEMLEVDLLSCCGAETTSIRDALLFAGYGVSESSSSDIISSTTAESIKSNAKLHASGQNIKVGDELTVHISSIINVHNIYVQVINHLHHVKHLNTAMCDHYNNKENNQKSISKIRGENIYAPKKDMIVAVYLNDMFYRATVLQVLRGKGSVIVLLVDYGKTTTVHYTQLRKLPEKFRTLDCQAILVKLSHLKRIDDQEMDAKVQDYLTQYITKQTKLRLVIVNKEEVPSVVLFEVFGSMETCLNKSLVEEELALPLGDVSELLRYSEFSNKPDTKHSYVIDLLNTIQSSRETEQQEGNDSEDDKEVIKKRVHVLSCKSPDEIFVELDDSLLTELHQELHSSLQKYYNKKLKKEKVDWQINDFCVAYNSKCDQFFRGIIIDKIDDKLKVMLRDIVQEILVPSDALYVLHDQFKKQRERAIRCHLAFVIPAGDKNKWSGLAIDFLRNIFEQHHDISMTKNGAVDHDRKSVPVSMWYTETKLGGALERSKKILHNINKLLIKNGLALKVAGCLNNSTEITNKAVPEETIENRDIQIPCGDEARQTSSTPGVMINNALTESSQENPIDYHALFFTPVTIEKDGPPSKDNISQINNEPLDVTDVIDWNNIVEQDLLREKQLPHAVVGDGNHQQPKLIDLQEENLLMHQQIDCNNMKESALLPQPQLALDSGHEEISLMQEQPNMVINIKNNSWLNPVPFTEKNFRAVVSNIGNTGIIYAHLSSKRNALNYMIEKMNKYFKDVPPEPLGTVWMPGQLCTVKYHLNEEWYRGKIISVNGDVIKVTMIDFGNEEEVQHNDLRFAVMYLNLPPFANKIQLYQVYPVAGSKWLTSDLDELHKILVENEVEVSVIKKSSKPDLPICALVKLHNVNINEYMRNYSTNLVISPSADSLSENEDSDVIIEDEQFDLPCSISHSHSFKQGSLPQSLIGQKIEVTITTIMDYNQVLLEILVNCDVDEVRNLFESISEDIRHKGDKQEPLNTLEIGAACIAKFSEDGEWYRGEIVHLDNLDDGEVYIWFVDFGNSENVAINSIKTVDPDWLKLPVLQYKAIIDGIKLNDASSLCVVLEYMLDHCSTRKIAEIISVDPLHVNLYNGDELLYQDLIDQGLFIKTN</sequence>
<keyword evidence="9" id="KW-1185">Reference proteome</keyword>
<feature type="domain" description="B box-type" evidence="6">
    <location>
        <begin position="155"/>
        <end position="202"/>
    </location>
</feature>
<evidence type="ECO:0000256" key="2">
    <source>
        <dbReference type="ARBA" id="ARBA00022771"/>
    </source>
</evidence>
<keyword evidence="1" id="KW-0479">Metal-binding</keyword>
<evidence type="ECO:0000256" key="3">
    <source>
        <dbReference type="ARBA" id="ARBA00022833"/>
    </source>
</evidence>
<dbReference type="PANTHER" id="PTHR16442:SF1">
    <property type="entry name" value="RING FINGER PROTEIN 17"/>
    <property type="match status" value="1"/>
</dbReference>
<evidence type="ECO:0008006" key="10">
    <source>
        <dbReference type="Google" id="ProtNLM"/>
    </source>
</evidence>
<organism evidence="8 9">
    <name type="scientific">Pyrocoelia pectoralis</name>
    <dbReference type="NCBI Taxonomy" id="417401"/>
    <lineage>
        <taxon>Eukaryota</taxon>
        <taxon>Metazoa</taxon>
        <taxon>Ecdysozoa</taxon>
        <taxon>Arthropoda</taxon>
        <taxon>Hexapoda</taxon>
        <taxon>Insecta</taxon>
        <taxon>Pterygota</taxon>
        <taxon>Neoptera</taxon>
        <taxon>Endopterygota</taxon>
        <taxon>Coleoptera</taxon>
        <taxon>Polyphaga</taxon>
        <taxon>Elateriformia</taxon>
        <taxon>Elateroidea</taxon>
        <taxon>Lampyridae</taxon>
        <taxon>Lampyrinae</taxon>
        <taxon>Pyrocoelia</taxon>
    </lineage>
</organism>
<dbReference type="GO" id="GO:0005737">
    <property type="term" value="C:cytoplasm"/>
    <property type="evidence" value="ECO:0007669"/>
    <property type="project" value="UniProtKB-ARBA"/>
</dbReference>
<feature type="compositionally biased region" description="Low complexity" evidence="5">
    <location>
        <begin position="465"/>
        <end position="481"/>
    </location>
</feature>
<evidence type="ECO:0000256" key="1">
    <source>
        <dbReference type="ARBA" id="ARBA00022723"/>
    </source>
</evidence>
<evidence type="ECO:0000259" key="6">
    <source>
        <dbReference type="PROSITE" id="PS50119"/>
    </source>
</evidence>
<dbReference type="Gene3D" id="3.30.160.60">
    <property type="entry name" value="Classic Zinc Finger"/>
    <property type="match status" value="1"/>
</dbReference>
<dbReference type="PROSITE" id="PS00518">
    <property type="entry name" value="ZF_RING_1"/>
    <property type="match status" value="1"/>
</dbReference>
<evidence type="ECO:0000256" key="5">
    <source>
        <dbReference type="SAM" id="MobiDB-lite"/>
    </source>
</evidence>
<dbReference type="SUPFAM" id="SSF63748">
    <property type="entry name" value="Tudor/PWWP/MBT"/>
    <property type="match status" value="5"/>
</dbReference>
<keyword evidence="3" id="KW-0862">Zinc</keyword>
<dbReference type="Pfam" id="PF00567">
    <property type="entry name" value="TUDOR"/>
    <property type="match status" value="5"/>
</dbReference>
<dbReference type="SMART" id="SM00336">
    <property type="entry name" value="BBOX"/>
    <property type="match status" value="2"/>
</dbReference>
<dbReference type="EMBL" id="JAVRBK010000001">
    <property type="protein sequence ID" value="KAK5650388.1"/>
    <property type="molecule type" value="Genomic_DNA"/>
</dbReference>
<comment type="caution">
    <text evidence="8">The sequence shown here is derived from an EMBL/GenBank/DDBJ whole genome shotgun (WGS) entry which is preliminary data.</text>
</comment>
<dbReference type="InterPro" id="IPR035437">
    <property type="entry name" value="SNase_OB-fold_sf"/>
</dbReference>
<feature type="domain" description="B box-type" evidence="6">
    <location>
        <begin position="209"/>
        <end position="250"/>
    </location>
</feature>
<dbReference type="InterPro" id="IPR000315">
    <property type="entry name" value="Znf_B-box"/>
</dbReference>
<evidence type="ECO:0000313" key="9">
    <source>
        <dbReference type="Proteomes" id="UP001329430"/>
    </source>
</evidence>
<gene>
    <name evidence="8" type="ORF">RI129_001417</name>
</gene>
<dbReference type="InterPro" id="IPR013083">
    <property type="entry name" value="Znf_RING/FYVE/PHD"/>
</dbReference>
<dbReference type="SMART" id="SM00333">
    <property type="entry name" value="TUDOR"/>
    <property type="match status" value="5"/>
</dbReference>
<dbReference type="SUPFAM" id="SSF57845">
    <property type="entry name" value="B-box zinc-binding domain"/>
    <property type="match status" value="1"/>
</dbReference>
<dbReference type="GO" id="GO:0008270">
    <property type="term" value="F:zinc ion binding"/>
    <property type="evidence" value="ECO:0007669"/>
    <property type="project" value="UniProtKB-KW"/>
</dbReference>
<feature type="region of interest" description="Disordered" evidence="5">
    <location>
        <begin position="465"/>
        <end position="485"/>
    </location>
</feature>
<dbReference type="InterPro" id="IPR017907">
    <property type="entry name" value="Znf_RING_CS"/>
</dbReference>
<dbReference type="Gene3D" id="2.40.50.90">
    <property type="match status" value="4"/>
</dbReference>